<feature type="region of interest" description="Disordered" evidence="1">
    <location>
        <begin position="164"/>
        <end position="200"/>
    </location>
</feature>
<evidence type="ECO:0000256" key="1">
    <source>
        <dbReference type="SAM" id="MobiDB-lite"/>
    </source>
</evidence>
<dbReference type="EMBL" id="CYKH01000467">
    <property type="protein sequence ID" value="CUF97422.1"/>
    <property type="molecule type" value="Genomic_DNA"/>
</dbReference>
<dbReference type="VEuPathDB" id="TriTrypDB:BSAL_68315"/>
<accession>A0A0S4IUG0</accession>
<feature type="region of interest" description="Disordered" evidence="1">
    <location>
        <begin position="104"/>
        <end position="124"/>
    </location>
</feature>
<feature type="compositionally biased region" description="Low complexity" evidence="1">
    <location>
        <begin position="178"/>
        <end position="197"/>
    </location>
</feature>
<name>A0A0S4IUG0_BODSA</name>
<feature type="region of interest" description="Disordered" evidence="1">
    <location>
        <begin position="24"/>
        <end position="87"/>
    </location>
</feature>
<evidence type="ECO:0000313" key="2">
    <source>
        <dbReference type="EMBL" id="CUF97422.1"/>
    </source>
</evidence>
<organism evidence="2 3">
    <name type="scientific">Bodo saltans</name>
    <name type="common">Flagellated protozoan</name>
    <dbReference type="NCBI Taxonomy" id="75058"/>
    <lineage>
        <taxon>Eukaryota</taxon>
        <taxon>Discoba</taxon>
        <taxon>Euglenozoa</taxon>
        <taxon>Kinetoplastea</taxon>
        <taxon>Metakinetoplastina</taxon>
        <taxon>Eubodonida</taxon>
        <taxon>Bodonidae</taxon>
        <taxon>Bodo</taxon>
    </lineage>
</organism>
<keyword evidence="3" id="KW-1185">Reference proteome</keyword>
<reference evidence="3" key="1">
    <citation type="submission" date="2015-09" db="EMBL/GenBank/DDBJ databases">
        <authorList>
            <consortium name="Pathogen Informatics"/>
        </authorList>
    </citation>
    <scope>NUCLEOTIDE SEQUENCE [LARGE SCALE GENOMIC DNA]</scope>
    <source>
        <strain evidence="3">Lake Konstanz</strain>
    </source>
</reference>
<sequence length="400" mass="42579">MFQGKRNLFVQQRGLLSEGQFLMTAGTQAAAQPQPTSQPSPSPAPSPQPLRQPDAVVSPQQQIHHPDAHSANSHNDNDSKGHPSPRKRLRFADDVANDEHQAAVPRGANHRHSASSANATATPPTLRASMMRSWIISSIIARPSMAAGVSHRFWIIATDDLNQGPTQMDPLPRHNSSTKRSAASSSGGTASSVGGPSLSRQHEVVQEFVDEVKRKCISTANNEHSFVVVEVDVGQLQLPPRSRLAPQTPPSVETLVSFLKEHLSASTCASPPLEGGDLTFVWLLRSPTPSSITSSADQLINLRAACRHFASSSVDKSTVNNLQQRAASFGAVVVQVQLSSHARAVTTHPLSNLATTLGSRKAHAPASSHSERVPTLLDVVSGNSAAIVFDSVVAVPMFVS</sequence>
<dbReference type="AlphaFoldDB" id="A0A0S4IUG0"/>
<dbReference type="Proteomes" id="UP000051952">
    <property type="component" value="Unassembled WGS sequence"/>
</dbReference>
<feature type="compositionally biased region" description="Pro residues" evidence="1">
    <location>
        <begin position="36"/>
        <end position="50"/>
    </location>
</feature>
<evidence type="ECO:0000313" key="3">
    <source>
        <dbReference type="Proteomes" id="UP000051952"/>
    </source>
</evidence>
<proteinExistence type="predicted"/>
<protein>
    <submittedName>
        <fullName evidence="2">Uncharacterized protein</fullName>
    </submittedName>
</protein>
<feature type="compositionally biased region" description="Low complexity" evidence="1">
    <location>
        <begin position="114"/>
        <end position="124"/>
    </location>
</feature>
<gene>
    <name evidence="2" type="ORF">BSAL_68315</name>
</gene>